<feature type="domain" description="Histidine kinase" evidence="15">
    <location>
        <begin position="234"/>
        <end position="440"/>
    </location>
</feature>
<organism evidence="17 18">
    <name type="scientific">Caryophanon tenue</name>
    <dbReference type="NCBI Taxonomy" id="33978"/>
    <lineage>
        <taxon>Bacteria</taxon>
        <taxon>Bacillati</taxon>
        <taxon>Bacillota</taxon>
        <taxon>Bacilli</taxon>
        <taxon>Bacillales</taxon>
        <taxon>Caryophanaceae</taxon>
        <taxon>Caryophanon</taxon>
    </lineage>
</organism>
<dbReference type="InterPro" id="IPR036890">
    <property type="entry name" value="HATPase_C_sf"/>
</dbReference>
<evidence type="ECO:0000256" key="2">
    <source>
        <dbReference type="ARBA" id="ARBA00004651"/>
    </source>
</evidence>
<accession>A0A1C0YJ16</accession>
<dbReference type="SUPFAM" id="SSF55874">
    <property type="entry name" value="ATPase domain of HSP90 chaperone/DNA topoisomerase II/histidine kinase"/>
    <property type="match status" value="1"/>
</dbReference>
<dbReference type="InterPro" id="IPR004358">
    <property type="entry name" value="Sig_transdc_His_kin-like_C"/>
</dbReference>
<evidence type="ECO:0000256" key="14">
    <source>
        <dbReference type="SAM" id="Phobius"/>
    </source>
</evidence>
<evidence type="ECO:0000256" key="12">
    <source>
        <dbReference type="ARBA" id="ARBA00023012"/>
    </source>
</evidence>
<dbReference type="PANTHER" id="PTHR45436:SF5">
    <property type="entry name" value="SENSOR HISTIDINE KINASE TRCS"/>
    <property type="match status" value="1"/>
</dbReference>
<dbReference type="InterPro" id="IPR050428">
    <property type="entry name" value="TCS_sensor_his_kinase"/>
</dbReference>
<comment type="subcellular location">
    <subcellularLocation>
        <location evidence="2">Cell membrane</location>
        <topology evidence="2">Multi-pass membrane protein</topology>
    </subcellularLocation>
</comment>
<dbReference type="Proteomes" id="UP000093199">
    <property type="component" value="Unassembled WGS sequence"/>
</dbReference>
<dbReference type="RefSeq" id="WP_066543732.1">
    <property type="nucleotide sequence ID" value="NZ_MASJ01000004.1"/>
</dbReference>
<dbReference type="SMART" id="SM00388">
    <property type="entry name" value="HisKA"/>
    <property type="match status" value="1"/>
</dbReference>
<keyword evidence="4" id="KW-1003">Cell membrane</keyword>
<dbReference type="Gene3D" id="1.10.287.130">
    <property type="match status" value="1"/>
</dbReference>
<reference evidence="17 18" key="1">
    <citation type="submission" date="2016-07" db="EMBL/GenBank/DDBJ databases">
        <title>Caryophanon tenue genome sequencing.</title>
        <authorList>
            <person name="Verma A."/>
            <person name="Pal Y."/>
            <person name="Krishnamurthi S."/>
        </authorList>
    </citation>
    <scope>NUCLEOTIDE SEQUENCE [LARGE SCALE GENOMIC DNA]</scope>
    <source>
        <strain evidence="17 18">DSM 14152</strain>
    </source>
</reference>
<keyword evidence="9" id="KW-0418">Kinase</keyword>
<dbReference type="Pfam" id="PF00512">
    <property type="entry name" value="HisKA"/>
    <property type="match status" value="1"/>
</dbReference>
<dbReference type="PANTHER" id="PTHR45436">
    <property type="entry name" value="SENSOR HISTIDINE KINASE YKOH"/>
    <property type="match status" value="1"/>
</dbReference>
<dbReference type="PROSITE" id="PS50885">
    <property type="entry name" value="HAMP"/>
    <property type="match status" value="1"/>
</dbReference>
<evidence type="ECO:0000256" key="9">
    <source>
        <dbReference type="ARBA" id="ARBA00022777"/>
    </source>
</evidence>
<dbReference type="STRING" id="33978.A6M13_11110"/>
<keyword evidence="8" id="KW-0547">Nucleotide-binding</keyword>
<proteinExistence type="predicted"/>
<dbReference type="CDD" id="cd00082">
    <property type="entry name" value="HisKA"/>
    <property type="match status" value="1"/>
</dbReference>
<dbReference type="InterPro" id="IPR005467">
    <property type="entry name" value="His_kinase_dom"/>
</dbReference>
<evidence type="ECO:0000259" key="16">
    <source>
        <dbReference type="PROSITE" id="PS50885"/>
    </source>
</evidence>
<dbReference type="GO" id="GO:0000155">
    <property type="term" value="F:phosphorelay sensor kinase activity"/>
    <property type="evidence" value="ECO:0007669"/>
    <property type="project" value="InterPro"/>
</dbReference>
<feature type="domain" description="HAMP" evidence="16">
    <location>
        <begin position="173"/>
        <end position="226"/>
    </location>
</feature>
<gene>
    <name evidence="17" type="ORF">A6M13_11110</name>
</gene>
<dbReference type="PRINTS" id="PR00344">
    <property type="entry name" value="BCTRLSENSOR"/>
</dbReference>
<dbReference type="GO" id="GO:0005886">
    <property type="term" value="C:plasma membrane"/>
    <property type="evidence" value="ECO:0007669"/>
    <property type="project" value="UniProtKB-SubCell"/>
</dbReference>
<dbReference type="InterPro" id="IPR036097">
    <property type="entry name" value="HisK_dim/P_sf"/>
</dbReference>
<evidence type="ECO:0000256" key="7">
    <source>
        <dbReference type="ARBA" id="ARBA00022692"/>
    </source>
</evidence>
<evidence type="ECO:0000256" key="5">
    <source>
        <dbReference type="ARBA" id="ARBA00022553"/>
    </source>
</evidence>
<dbReference type="PROSITE" id="PS50109">
    <property type="entry name" value="HIS_KIN"/>
    <property type="match status" value="1"/>
</dbReference>
<evidence type="ECO:0000256" key="10">
    <source>
        <dbReference type="ARBA" id="ARBA00022840"/>
    </source>
</evidence>
<dbReference type="Gene3D" id="3.30.565.10">
    <property type="entry name" value="Histidine kinase-like ATPase, C-terminal domain"/>
    <property type="match status" value="1"/>
</dbReference>
<dbReference type="InterPro" id="IPR003594">
    <property type="entry name" value="HATPase_dom"/>
</dbReference>
<dbReference type="FunFam" id="1.10.287.130:FF:000001">
    <property type="entry name" value="Two-component sensor histidine kinase"/>
    <property type="match status" value="1"/>
</dbReference>
<feature type="transmembrane region" description="Helical" evidence="14">
    <location>
        <begin position="148"/>
        <end position="171"/>
    </location>
</feature>
<evidence type="ECO:0000256" key="13">
    <source>
        <dbReference type="ARBA" id="ARBA00023136"/>
    </source>
</evidence>
<dbReference type="GO" id="GO:0005524">
    <property type="term" value="F:ATP binding"/>
    <property type="evidence" value="ECO:0007669"/>
    <property type="project" value="UniProtKB-KW"/>
</dbReference>
<feature type="transmembrane region" description="Helical" evidence="14">
    <location>
        <begin position="7"/>
        <end position="30"/>
    </location>
</feature>
<evidence type="ECO:0000256" key="3">
    <source>
        <dbReference type="ARBA" id="ARBA00012438"/>
    </source>
</evidence>
<keyword evidence="18" id="KW-1185">Reference proteome</keyword>
<dbReference type="EC" id="2.7.13.3" evidence="3"/>
<dbReference type="Gene3D" id="6.10.340.10">
    <property type="match status" value="1"/>
</dbReference>
<keyword evidence="13 14" id="KW-0472">Membrane</keyword>
<dbReference type="OrthoDB" id="9786919at2"/>
<evidence type="ECO:0000259" key="15">
    <source>
        <dbReference type="PROSITE" id="PS50109"/>
    </source>
</evidence>
<evidence type="ECO:0000313" key="17">
    <source>
        <dbReference type="EMBL" id="OCS87172.1"/>
    </source>
</evidence>
<keyword evidence="10" id="KW-0067">ATP-binding</keyword>
<sequence length="440" mass="49622">MKLSTKIHLYSTAVTFFIVVLSFSAIYIVYEQMAYKTEYEQLINRTEQALPLLQEATTEQQTTAILRTYLPPNGDIRVTNTQNETVLFVKGSTFDERLPTTTLTGHHVETWEQHPILQASIPALWATGEVVTLELAQPLMDIEDNLHLLRLILIGIAFLSLMPIYVASVALSRTIRKPIERLNTTMQQNILNGSFAQLEGKVKRDEISQLSATYNDLMSRLQQNHHLQQQFIGNASHELKTPLTVIESYAKLLQRRGTQDAAMTGEALDAITNQTANMKQMIEQMLALARNEELHGEIEQIELGTWLPQFVAPLQQAYSREIRIEGTPYTRTIAVAPFQQLLLIFLENAIKYSDKHIIVTLHAPSEIRIQDFGAGIAAEHIPHLFDRFYRVDEARNRSTGGTGLGMAIAKQLADQLNIHLEVASTVGQGTTIILRWRDVA</sequence>
<dbReference type="InterPro" id="IPR003660">
    <property type="entry name" value="HAMP_dom"/>
</dbReference>
<evidence type="ECO:0000256" key="8">
    <source>
        <dbReference type="ARBA" id="ARBA00022741"/>
    </source>
</evidence>
<comment type="caution">
    <text evidence="17">The sequence shown here is derived from an EMBL/GenBank/DDBJ whole genome shotgun (WGS) entry which is preliminary data.</text>
</comment>
<evidence type="ECO:0000313" key="18">
    <source>
        <dbReference type="Proteomes" id="UP000093199"/>
    </source>
</evidence>
<evidence type="ECO:0000256" key="1">
    <source>
        <dbReference type="ARBA" id="ARBA00000085"/>
    </source>
</evidence>
<keyword evidence="7 14" id="KW-0812">Transmembrane</keyword>
<dbReference type="SMART" id="SM00387">
    <property type="entry name" value="HATPase_c"/>
    <property type="match status" value="1"/>
</dbReference>
<dbReference type="EMBL" id="MASJ01000004">
    <property type="protein sequence ID" value="OCS87172.1"/>
    <property type="molecule type" value="Genomic_DNA"/>
</dbReference>
<keyword evidence="5" id="KW-0597">Phosphoprotein</keyword>
<keyword evidence="6" id="KW-0808">Transferase</keyword>
<protein>
    <recommendedName>
        <fullName evidence="3">histidine kinase</fullName>
        <ecNumber evidence="3">2.7.13.3</ecNumber>
    </recommendedName>
</protein>
<comment type="catalytic activity">
    <reaction evidence="1">
        <text>ATP + protein L-histidine = ADP + protein N-phospho-L-histidine.</text>
        <dbReference type="EC" id="2.7.13.3"/>
    </reaction>
</comment>
<name>A0A1C0YJ16_9BACL</name>
<evidence type="ECO:0000256" key="6">
    <source>
        <dbReference type="ARBA" id="ARBA00022679"/>
    </source>
</evidence>
<dbReference type="AlphaFoldDB" id="A0A1C0YJ16"/>
<dbReference type="Pfam" id="PF02518">
    <property type="entry name" value="HATPase_c"/>
    <property type="match status" value="1"/>
</dbReference>
<dbReference type="InterPro" id="IPR003661">
    <property type="entry name" value="HisK_dim/P_dom"/>
</dbReference>
<evidence type="ECO:0000256" key="4">
    <source>
        <dbReference type="ARBA" id="ARBA00022475"/>
    </source>
</evidence>
<keyword evidence="12" id="KW-0902">Two-component regulatory system</keyword>
<dbReference type="SUPFAM" id="SSF47384">
    <property type="entry name" value="Homodimeric domain of signal transducing histidine kinase"/>
    <property type="match status" value="1"/>
</dbReference>
<keyword evidence="11 14" id="KW-1133">Transmembrane helix</keyword>
<evidence type="ECO:0000256" key="11">
    <source>
        <dbReference type="ARBA" id="ARBA00022989"/>
    </source>
</evidence>